<evidence type="ECO:0000259" key="1">
    <source>
        <dbReference type="Pfam" id="PF12708"/>
    </source>
</evidence>
<sequence length="449" mass="48623">MAGLKAFGVPTQNIVVSLAGYYAVNDGGGGLFYWDSGATEADNNGTVIIPASNPGSGRWRRTLTDKDYNVKWFGAKGDGTNDDTAAIQSAINSLPARGGTVYFPGGVYSITSTITVGNGDGGTNFSTKNGVKLIGEGGAFGVDDPNMRPTVLMCNATMPAAIDVRGRISDVHIENIHIRCILNATVGIKLTAVSGTQMRNVKILHYTEVGLFIIGGNAPVGNYNIFNEFDNVNVASTHNNSICLYMDGNYAVQNDTWITSWRNCRFDTVNSQNSVCAWFKFVDSNSFYRCHFACYDSSSNGIIFDAQANNDFPSGMAFYDCSIYNTVVYEDATHKIRKNYFYGNGTYDNEVIPTHPKLIGFTDDGRNFNMALQPLSTMTANEIGNVQWINKGLAESVTLPAGGEWEYDILLVNISTGMFNRVGGIAAGGSVVNNTANVFKFARVKRLKA</sequence>
<dbReference type="GO" id="GO:0016787">
    <property type="term" value="F:hydrolase activity"/>
    <property type="evidence" value="ECO:0007669"/>
    <property type="project" value="UniProtKB-KW"/>
</dbReference>
<keyword evidence="2" id="KW-0378">Hydrolase</keyword>
<protein>
    <submittedName>
        <fullName evidence="2">Glycoside hydrolase family 55 protein</fullName>
    </submittedName>
</protein>
<dbReference type="Pfam" id="PF12708">
    <property type="entry name" value="Pect-lyase_RHGA_epim"/>
    <property type="match status" value="1"/>
</dbReference>
<comment type="caution">
    <text evidence="2">The sequence shown here is derived from an EMBL/GenBank/DDBJ whole genome shotgun (WGS) entry which is preliminary data.</text>
</comment>
<reference evidence="2 3" key="1">
    <citation type="journal article" date="2023" name="Genome Announc.">
        <title>Pan-Genome Analyses of the Genus Cohnella and Proposal of the Novel Species Cohnella silvisoli sp. nov., Isolated from Forest Soil.</title>
        <authorList>
            <person name="Wang C."/>
            <person name="Mao L."/>
            <person name="Bao G."/>
            <person name="Zhu H."/>
        </authorList>
    </citation>
    <scope>NUCLEOTIDE SEQUENCE [LARGE SCALE GENOMIC DNA]</scope>
    <source>
        <strain evidence="2 3">NL03-T5-1</strain>
    </source>
</reference>
<dbReference type="SUPFAM" id="SSF51126">
    <property type="entry name" value="Pectin lyase-like"/>
    <property type="match status" value="1"/>
</dbReference>
<gene>
    <name evidence="2" type="ORF">QJS35_14350</name>
</gene>
<dbReference type="InterPro" id="IPR012334">
    <property type="entry name" value="Pectin_lyas_fold"/>
</dbReference>
<organism evidence="2 3">
    <name type="scientific">Cohnella silvisoli</name>
    <dbReference type="NCBI Taxonomy" id="2873699"/>
    <lineage>
        <taxon>Bacteria</taxon>
        <taxon>Bacillati</taxon>
        <taxon>Bacillota</taxon>
        <taxon>Bacilli</taxon>
        <taxon>Bacillales</taxon>
        <taxon>Paenibacillaceae</taxon>
        <taxon>Cohnella</taxon>
    </lineage>
</organism>
<dbReference type="EMBL" id="JASKHM010000007">
    <property type="protein sequence ID" value="MEQ4483572.1"/>
    <property type="molecule type" value="Genomic_DNA"/>
</dbReference>
<feature type="domain" description="Rhamnogalacturonase A/B/Epimerase-like pectate lyase" evidence="1">
    <location>
        <begin position="69"/>
        <end position="266"/>
    </location>
</feature>
<dbReference type="InterPro" id="IPR011050">
    <property type="entry name" value="Pectin_lyase_fold/virulence"/>
</dbReference>
<dbReference type="InterPro" id="IPR024535">
    <property type="entry name" value="RHGA/B-epi-like_pectate_lyase"/>
</dbReference>
<evidence type="ECO:0000313" key="3">
    <source>
        <dbReference type="Proteomes" id="UP001493487"/>
    </source>
</evidence>
<accession>A0ABV1KUT4</accession>
<name>A0ABV1KUT4_9BACL</name>
<dbReference type="Gene3D" id="2.160.20.10">
    <property type="entry name" value="Single-stranded right-handed beta-helix, Pectin lyase-like"/>
    <property type="match status" value="1"/>
</dbReference>
<keyword evidence="3" id="KW-1185">Reference proteome</keyword>
<dbReference type="RefSeq" id="WP_232185702.1">
    <property type="nucleotide sequence ID" value="NZ_JAIOAP010000006.1"/>
</dbReference>
<evidence type="ECO:0000313" key="2">
    <source>
        <dbReference type="EMBL" id="MEQ4483572.1"/>
    </source>
</evidence>
<dbReference type="Proteomes" id="UP001493487">
    <property type="component" value="Unassembled WGS sequence"/>
</dbReference>
<proteinExistence type="predicted"/>